<keyword evidence="2" id="KW-1185">Reference proteome</keyword>
<evidence type="ECO:0000313" key="1">
    <source>
        <dbReference type="EMBL" id="MCI83768.1"/>
    </source>
</evidence>
<evidence type="ECO:0000313" key="2">
    <source>
        <dbReference type="Proteomes" id="UP000265520"/>
    </source>
</evidence>
<feature type="non-terminal residue" evidence="1">
    <location>
        <position position="26"/>
    </location>
</feature>
<organism evidence="1 2">
    <name type="scientific">Trifolium medium</name>
    <dbReference type="NCBI Taxonomy" id="97028"/>
    <lineage>
        <taxon>Eukaryota</taxon>
        <taxon>Viridiplantae</taxon>
        <taxon>Streptophyta</taxon>
        <taxon>Embryophyta</taxon>
        <taxon>Tracheophyta</taxon>
        <taxon>Spermatophyta</taxon>
        <taxon>Magnoliopsida</taxon>
        <taxon>eudicotyledons</taxon>
        <taxon>Gunneridae</taxon>
        <taxon>Pentapetalae</taxon>
        <taxon>rosids</taxon>
        <taxon>fabids</taxon>
        <taxon>Fabales</taxon>
        <taxon>Fabaceae</taxon>
        <taxon>Papilionoideae</taxon>
        <taxon>50 kb inversion clade</taxon>
        <taxon>NPAAA clade</taxon>
        <taxon>Hologalegina</taxon>
        <taxon>IRL clade</taxon>
        <taxon>Trifolieae</taxon>
        <taxon>Trifolium</taxon>
    </lineage>
</organism>
<reference evidence="1 2" key="1">
    <citation type="journal article" date="2018" name="Front. Plant Sci.">
        <title>Red Clover (Trifolium pratense) and Zigzag Clover (T. medium) - A Picture of Genomic Similarities and Differences.</title>
        <authorList>
            <person name="Dluhosova J."/>
            <person name="Istvanek J."/>
            <person name="Nedelnik J."/>
            <person name="Repkova J."/>
        </authorList>
    </citation>
    <scope>NUCLEOTIDE SEQUENCE [LARGE SCALE GENOMIC DNA]</scope>
    <source>
        <strain evidence="2">cv. 10/8</strain>
        <tissue evidence="1">Leaf</tissue>
    </source>
</reference>
<protein>
    <submittedName>
        <fullName evidence="1">Uncharacterized protein</fullName>
    </submittedName>
</protein>
<name>A0A392V614_9FABA</name>
<comment type="caution">
    <text evidence="1">The sequence shown here is derived from an EMBL/GenBank/DDBJ whole genome shotgun (WGS) entry which is preliminary data.</text>
</comment>
<accession>A0A392V614</accession>
<dbReference type="AlphaFoldDB" id="A0A392V614"/>
<sequence>MERKNEENSNYLVVAAHNHEWTVLIR</sequence>
<dbReference type="Proteomes" id="UP000265520">
    <property type="component" value="Unassembled WGS sequence"/>
</dbReference>
<proteinExistence type="predicted"/>
<dbReference type="EMBL" id="LXQA011075067">
    <property type="protein sequence ID" value="MCI83768.1"/>
    <property type="molecule type" value="Genomic_DNA"/>
</dbReference>